<dbReference type="Gene3D" id="3.20.100.30">
    <property type="entry name" value="VTC, catalytic tunnel domain"/>
    <property type="match status" value="1"/>
</dbReference>
<dbReference type="Pfam" id="PF09359">
    <property type="entry name" value="VTC"/>
    <property type="match status" value="1"/>
</dbReference>
<dbReference type="EMBL" id="BONN01000003">
    <property type="protein sequence ID" value="GIG32434.1"/>
    <property type="molecule type" value="Genomic_DNA"/>
</dbReference>
<sequence>MSRLVDLRTHVPTLTPTTGRPAVLDTFATIGLDELLERASLQTRVDRKYVVPRVALDGLLGGLDESTQLLQIGGDDTFAYESVYFDTADLASYLGAARRRRRRFKVRTRTYVDSDECFVEVKTRGPRGATVKNRLPYDPDARDRLTTEAMGFAGDVLDDMDVPAPDDTLFTPTLISRYRRTTFLLPGGATDPWSRPAPDARMTVDTDLSWTTLGPEGVRTLPVPHLVVVETKTGSTPSAADRLLWRHGYRPVRISKYGTGMAALHPHLPATPWRRVLDKHVTTPPTPR</sequence>
<dbReference type="InterPro" id="IPR018966">
    <property type="entry name" value="VTC_domain"/>
</dbReference>
<evidence type="ECO:0000313" key="3">
    <source>
        <dbReference type="EMBL" id="NYD86780.1"/>
    </source>
</evidence>
<keyword evidence="5" id="KW-1185">Reference proteome</keyword>
<dbReference type="Proteomes" id="UP000618382">
    <property type="component" value="Unassembled WGS sequence"/>
</dbReference>
<organism evidence="3 4">
    <name type="scientific">Cellulomonas oligotrophica</name>
    <dbReference type="NCBI Taxonomy" id="931536"/>
    <lineage>
        <taxon>Bacteria</taxon>
        <taxon>Bacillati</taxon>
        <taxon>Actinomycetota</taxon>
        <taxon>Actinomycetes</taxon>
        <taxon>Micrococcales</taxon>
        <taxon>Cellulomonadaceae</taxon>
        <taxon>Cellulomonas</taxon>
    </lineage>
</organism>
<protein>
    <submittedName>
        <fullName evidence="2">VTC domain-containing protein</fullName>
    </submittedName>
</protein>
<name>A0A7Y9JZZ4_9CELL</name>
<gene>
    <name evidence="3" type="ORF">BKA21_002329</name>
    <name evidence="2" type="ORF">Col01nite_15930</name>
</gene>
<proteinExistence type="predicted"/>
<evidence type="ECO:0000313" key="5">
    <source>
        <dbReference type="Proteomes" id="UP000618382"/>
    </source>
</evidence>
<comment type="caution">
    <text evidence="3">The sequence shown here is derived from an EMBL/GenBank/DDBJ whole genome shotgun (WGS) entry which is preliminary data.</text>
</comment>
<feature type="domain" description="VTC" evidence="1">
    <location>
        <begin position="44"/>
        <end position="265"/>
    </location>
</feature>
<accession>A0A7Y9JZZ4</accession>
<dbReference type="GO" id="GO:0006799">
    <property type="term" value="P:polyphosphate biosynthetic process"/>
    <property type="evidence" value="ECO:0007669"/>
    <property type="project" value="UniProtKB-ARBA"/>
</dbReference>
<dbReference type="CDD" id="cd07750">
    <property type="entry name" value="PolyPPase_VTC_like"/>
    <property type="match status" value="1"/>
</dbReference>
<evidence type="ECO:0000313" key="2">
    <source>
        <dbReference type="EMBL" id="GIG32434.1"/>
    </source>
</evidence>
<dbReference type="Proteomes" id="UP000577956">
    <property type="component" value="Unassembled WGS sequence"/>
</dbReference>
<evidence type="ECO:0000259" key="1">
    <source>
        <dbReference type="Pfam" id="PF09359"/>
    </source>
</evidence>
<reference evidence="2 5" key="2">
    <citation type="submission" date="2021-01" db="EMBL/GenBank/DDBJ databases">
        <title>Whole genome shotgun sequence of Cellulomonas oligotrophica NBRC 109435.</title>
        <authorList>
            <person name="Komaki H."/>
            <person name="Tamura T."/>
        </authorList>
    </citation>
    <scope>NUCLEOTIDE SEQUENCE [LARGE SCALE GENOMIC DNA]</scope>
    <source>
        <strain evidence="2 5">NBRC 109435</strain>
    </source>
</reference>
<dbReference type="InterPro" id="IPR042267">
    <property type="entry name" value="VTC_sf"/>
</dbReference>
<reference evidence="3 4" key="1">
    <citation type="submission" date="2020-07" db="EMBL/GenBank/DDBJ databases">
        <title>Sequencing the genomes of 1000 actinobacteria strains.</title>
        <authorList>
            <person name="Klenk H.-P."/>
        </authorList>
    </citation>
    <scope>NUCLEOTIDE SEQUENCE [LARGE SCALE GENOMIC DNA]</scope>
    <source>
        <strain evidence="3 4">DSM 24482</strain>
    </source>
</reference>
<dbReference type="EMBL" id="JACCBK010000001">
    <property type="protein sequence ID" value="NYD86780.1"/>
    <property type="molecule type" value="Genomic_DNA"/>
</dbReference>
<dbReference type="RefSeq" id="WP_239072841.1">
    <property type="nucleotide sequence ID" value="NZ_BAABFI010000001.1"/>
</dbReference>
<dbReference type="AlphaFoldDB" id="A0A7Y9JZZ4"/>
<evidence type="ECO:0000313" key="4">
    <source>
        <dbReference type="Proteomes" id="UP000577956"/>
    </source>
</evidence>